<evidence type="ECO:0000313" key="2">
    <source>
        <dbReference type="EMBL" id="GGH29504.1"/>
    </source>
</evidence>
<proteinExistence type="predicted"/>
<gene>
    <name evidence="2" type="ORF">GCM10007036_39470</name>
</gene>
<keyword evidence="3" id="KW-1185">Reference proteome</keyword>
<organism evidence="2 3">
    <name type="scientific">Alsobacter metallidurans</name>
    <dbReference type="NCBI Taxonomy" id="340221"/>
    <lineage>
        <taxon>Bacteria</taxon>
        <taxon>Pseudomonadati</taxon>
        <taxon>Pseudomonadota</taxon>
        <taxon>Alphaproteobacteria</taxon>
        <taxon>Hyphomicrobiales</taxon>
        <taxon>Alsobacteraceae</taxon>
        <taxon>Alsobacter</taxon>
    </lineage>
</organism>
<dbReference type="EMBL" id="BMES01000002">
    <property type="protein sequence ID" value="GGH29504.1"/>
    <property type="molecule type" value="Genomic_DNA"/>
</dbReference>
<dbReference type="PANTHER" id="PTHR30024">
    <property type="entry name" value="ALIPHATIC SULFONATES-BINDING PROTEIN-RELATED"/>
    <property type="match status" value="1"/>
</dbReference>
<protein>
    <submittedName>
        <fullName evidence="2">Nitrate ABC transporter substrate-binding protein</fullName>
    </submittedName>
</protein>
<reference evidence="2" key="2">
    <citation type="submission" date="2020-09" db="EMBL/GenBank/DDBJ databases">
        <authorList>
            <person name="Sun Q."/>
            <person name="Zhou Y."/>
        </authorList>
    </citation>
    <scope>NUCLEOTIDE SEQUENCE</scope>
    <source>
        <strain evidence="2">CGMCC 1.12214</strain>
    </source>
</reference>
<accession>A0A917IBJ4</accession>
<dbReference type="RefSeq" id="WP_188519381.1">
    <property type="nucleotide sequence ID" value="NZ_BMES01000002.1"/>
</dbReference>
<name>A0A917IBJ4_9HYPH</name>
<evidence type="ECO:0000256" key="1">
    <source>
        <dbReference type="SAM" id="SignalP"/>
    </source>
</evidence>
<dbReference type="PROSITE" id="PS51318">
    <property type="entry name" value="TAT"/>
    <property type="match status" value="1"/>
</dbReference>
<feature type="signal peptide" evidence="1">
    <location>
        <begin position="1"/>
        <end position="26"/>
    </location>
</feature>
<comment type="caution">
    <text evidence="2">The sequence shown here is derived from an EMBL/GenBank/DDBJ whole genome shotgun (WGS) entry which is preliminary data.</text>
</comment>
<dbReference type="Gene3D" id="3.40.190.10">
    <property type="entry name" value="Periplasmic binding protein-like II"/>
    <property type="match status" value="2"/>
</dbReference>
<dbReference type="SUPFAM" id="SSF53850">
    <property type="entry name" value="Periplasmic binding protein-like II"/>
    <property type="match status" value="1"/>
</dbReference>
<dbReference type="PANTHER" id="PTHR30024:SF2">
    <property type="entry name" value="ABC TRANSPORTER SUBSTRATE-BINDING PROTEIN"/>
    <property type="match status" value="1"/>
</dbReference>
<dbReference type="Proteomes" id="UP000603912">
    <property type="component" value="Unassembled WGS sequence"/>
</dbReference>
<dbReference type="InterPro" id="IPR006311">
    <property type="entry name" value="TAT_signal"/>
</dbReference>
<feature type="chain" id="PRO_5037587746" evidence="1">
    <location>
        <begin position="27"/>
        <end position="340"/>
    </location>
</feature>
<sequence length="340" mass="36196">MKNACRRTVLAALAIGAAALTGVAPAAAEVSQVRISKGFGILYLPLIVMQDQKLLEARAEKAGLGAVKVEWLTLDGGNVINDAMMTGSLDFAGIGAPGFITLWSKAKGIPSAEVVGVSGMSATSLYLNTNKPGIKSLKDITSADKIAIPGIKTSLAAVVLQMMVAKEFGRENFAKLDPMTVGLAHPDGLVALTGGKTEITCHFTSPPFQYLELKNPNIHRVANSVDYVGRITLDVTFSPKKFVDQNPKMTQAFLDALDDANALIAADKRKAAEIFVRSSKVKVDADEVLQMLEDPDTQFSATPNGVMQFADFMHLAGSIKTKPAAWSDMFIPALKTRQGS</sequence>
<dbReference type="AlphaFoldDB" id="A0A917IBJ4"/>
<reference evidence="2" key="1">
    <citation type="journal article" date="2014" name="Int. J. Syst. Evol. Microbiol.">
        <title>Complete genome sequence of Corynebacterium casei LMG S-19264T (=DSM 44701T), isolated from a smear-ripened cheese.</title>
        <authorList>
            <consortium name="US DOE Joint Genome Institute (JGI-PGF)"/>
            <person name="Walter F."/>
            <person name="Albersmeier A."/>
            <person name="Kalinowski J."/>
            <person name="Ruckert C."/>
        </authorList>
    </citation>
    <scope>NUCLEOTIDE SEQUENCE</scope>
    <source>
        <strain evidence="2">CGMCC 1.12214</strain>
    </source>
</reference>
<evidence type="ECO:0000313" key="3">
    <source>
        <dbReference type="Proteomes" id="UP000603912"/>
    </source>
</evidence>
<keyword evidence="1" id="KW-0732">Signal</keyword>